<reference evidence="6" key="1">
    <citation type="submission" date="2019-09" db="EMBL/GenBank/DDBJ databases">
        <title>Isolation and complete genome sequencing of Methylocystis species.</title>
        <authorList>
            <person name="Rumah B.L."/>
            <person name="Stead C.E."/>
            <person name="Stevens B.C."/>
            <person name="Minton N.P."/>
            <person name="Grosse-Honebrink A."/>
            <person name="Zhang Y."/>
        </authorList>
    </citation>
    <scope>NUCLEOTIDE SEQUENCE [LARGE SCALE GENOMIC DNA]</scope>
    <source>
        <strain evidence="6">BRCS1</strain>
    </source>
</reference>
<feature type="compositionally biased region" description="Gly residues" evidence="3">
    <location>
        <begin position="98"/>
        <end position="110"/>
    </location>
</feature>
<comment type="similarity">
    <text evidence="1 2">Belongs to the RNase T2 family.</text>
</comment>
<dbReference type="InterPro" id="IPR033130">
    <property type="entry name" value="RNase_T2_His_AS_2"/>
</dbReference>
<keyword evidence="6" id="KW-1185">Reference proteome</keyword>
<name>A0ABX6EGC8_9HYPH</name>
<dbReference type="RefSeq" id="WP_154451437.1">
    <property type="nucleotide sequence ID" value="NZ_CP044328.1"/>
</dbReference>
<dbReference type="Gene3D" id="3.90.730.10">
    <property type="entry name" value="Ribonuclease T2-like"/>
    <property type="match status" value="1"/>
</dbReference>
<dbReference type="Proteomes" id="UP000424673">
    <property type="component" value="Chromosome"/>
</dbReference>
<dbReference type="PROSITE" id="PS00530">
    <property type="entry name" value="RNASE_T2_1"/>
    <property type="match status" value="1"/>
</dbReference>
<dbReference type="PANTHER" id="PTHR11240">
    <property type="entry name" value="RIBONUCLEASE T2"/>
    <property type="match status" value="1"/>
</dbReference>
<sequence>MRARAVRMLVCSSLSLVASGATADTPASGTFVARQSCPALQSIRTGANPGNISVEPNGHYSIFAKNKPNATHYLIDVPDAQPGRRWVAVGCGEATLAEGGGQPGSGGEQASGGQEPDGGSAAQKPDYILAVSWQPAFCEGKPDKTECETQRPDRFDATHFTLHGLWPKKQYCNVDRHIVAADKDNRWNGLPEPELSDATRHALSEVMPGTMSLLERHEWIKHGTCFPGSAAEIYFSRMLALVSQLNSSKVQGLFAAHIGEEITRDQLKAAFNETFGDGAADRVRVACKRDGGRNLIVEMTIGLVGDVKPDSKLADLMAAAPATDPGCPSGVVDPVGLQ</sequence>
<evidence type="ECO:0000313" key="5">
    <source>
        <dbReference type="EMBL" id="QGM93664.1"/>
    </source>
</evidence>
<protein>
    <submittedName>
        <fullName evidence="5">Ribonuclease T</fullName>
    </submittedName>
</protein>
<proteinExistence type="inferred from homology"/>
<dbReference type="EMBL" id="CP044328">
    <property type="protein sequence ID" value="QGM93664.1"/>
    <property type="molecule type" value="Genomic_DNA"/>
</dbReference>
<evidence type="ECO:0000256" key="3">
    <source>
        <dbReference type="SAM" id="MobiDB-lite"/>
    </source>
</evidence>
<feature type="signal peptide" evidence="4">
    <location>
        <begin position="1"/>
        <end position="23"/>
    </location>
</feature>
<gene>
    <name evidence="5" type="ORF">F7D13_06295</name>
</gene>
<accession>A0ABX6EGC8</accession>
<dbReference type="InterPro" id="IPR018188">
    <property type="entry name" value="RNase_T2_His_AS_1"/>
</dbReference>
<evidence type="ECO:0000313" key="6">
    <source>
        <dbReference type="Proteomes" id="UP000424673"/>
    </source>
</evidence>
<evidence type="ECO:0000256" key="2">
    <source>
        <dbReference type="RuleBase" id="RU004328"/>
    </source>
</evidence>
<dbReference type="InterPro" id="IPR001568">
    <property type="entry name" value="RNase_T2-like"/>
</dbReference>
<dbReference type="PANTHER" id="PTHR11240:SF22">
    <property type="entry name" value="RIBONUCLEASE T2"/>
    <property type="match status" value="1"/>
</dbReference>
<dbReference type="Pfam" id="PF00445">
    <property type="entry name" value="Ribonuclease_T2"/>
    <property type="match status" value="1"/>
</dbReference>
<keyword evidence="4" id="KW-0732">Signal</keyword>
<evidence type="ECO:0000256" key="4">
    <source>
        <dbReference type="SAM" id="SignalP"/>
    </source>
</evidence>
<dbReference type="InterPro" id="IPR036430">
    <property type="entry name" value="RNase_T2-like_sf"/>
</dbReference>
<dbReference type="InterPro" id="IPR039378">
    <property type="entry name" value="RNase_T2_prok"/>
</dbReference>
<dbReference type="SUPFAM" id="SSF55895">
    <property type="entry name" value="Ribonuclease Rh-like"/>
    <property type="match status" value="1"/>
</dbReference>
<reference evidence="5 6" key="2">
    <citation type="journal article" date="2021" name="AMB Express">
        <title>Isolation and characterisation of Methylocystis spp. for poly-3-hydroxybutyrate production using waste methane feedstocks.</title>
        <authorList>
            <person name="Rumah B.L."/>
            <person name="Stead C.E."/>
            <person name="Claxton Stevens B.H."/>
            <person name="Minton N.P."/>
            <person name="Grosse-Honebrink A."/>
            <person name="Zhang Y."/>
        </authorList>
    </citation>
    <scope>NUCLEOTIDE SEQUENCE [LARGE SCALE GENOMIC DNA]</scope>
    <source>
        <strain evidence="5 6">BRCS1</strain>
    </source>
</reference>
<dbReference type="CDD" id="cd01062">
    <property type="entry name" value="RNase_T2_prok"/>
    <property type="match status" value="1"/>
</dbReference>
<evidence type="ECO:0000256" key="1">
    <source>
        <dbReference type="ARBA" id="ARBA00007469"/>
    </source>
</evidence>
<organism evidence="5 6">
    <name type="scientific">Methylocystis rosea</name>
    <dbReference type="NCBI Taxonomy" id="173366"/>
    <lineage>
        <taxon>Bacteria</taxon>
        <taxon>Pseudomonadati</taxon>
        <taxon>Pseudomonadota</taxon>
        <taxon>Alphaproteobacteria</taxon>
        <taxon>Hyphomicrobiales</taxon>
        <taxon>Methylocystaceae</taxon>
        <taxon>Methylocystis</taxon>
    </lineage>
</organism>
<feature type="chain" id="PRO_5047545424" evidence="4">
    <location>
        <begin position="24"/>
        <end position="338"/>
    </location>
</feature>
<dbReference type="PROSITE" id="PS00531">
    <property type="entry name" value="RNASE_T2_2"/>
    <property type="match status" value="1"/>
</dbReference>
<feature type="region of interest" description="Disordered" evidence="3">
    <location>
        <begin position="97"/>
        <end position="122"/>
    </location>
</feature>